<dbReference type="Ensembl" id="ENSACUT00000011393.1">
    <property type="protein sequence ID" value="ENSACUP00000010672.1"/>
    <property type="gene ID" value="ENSACUG00000007240.1"/>
</dbReference>
<reference evidence="1" key="2">
    <citation type="submission" date="2025-09" db="UniProtKB">
        <authorList>
            <consortium name="Ensembl"/>
        </authorList>
    </citation>
    <scope>IDENTIFICATION</scope>
</reference>
<name>A0A663MFW1_ATHCN</name>
<evidence type="ECO:0000313" key="2">
    <source>
        <dbReference type="Proteomes" id="UP000472269"/>
    </source>
</evidence>
<dbReference type="AlphaFoldDB" id="A0A663MFW1"/>
<proteinExistence type="predicted"/>
<reference evidence="1" key="1">
    <citation type="submission" date="2025-08" db="UniProtKB">
        <authorList>
            <consortium name="Ensembl"/>
        </authorList>
    </citation>
    <scope>IDENTIFICATION</scope>
</reference>
<keyword evidence="2" id="KW-1185">Reference proteome</keyword>
<protein>
    <submittedName>
        <fullName evidence="1">Uncharacterized protein</fullName>
    </submittedName>
</protein>
<sequence length="111" mass="12618">MHFMKQAPKETVTEVVRAWVSEDRKHASIFFLFTLKHNPHLLFTSYLALRCPAQELHMLPGTSYSSIQAKGSAGTSDLVCNKAADRFYHLLTFPDLYGFTSNLHQLSTFLP</sequence>
<dbReference type="Proteomes" id="UP000472269">
    <property type="component" value="Unplaced"/>
</dbReference>
<evidence type="ECO:0000313" key="1">
    <source>
        <dbReference type="Ensembl" id="ENSACUP00000010672.1"/>
    </source>
</evidence>
<accession>A0A663MFW1</accession>
<organism evidence="1 2">
    <name type="scientific">Athene cunicularia</name>
    <name type="common">Burrowing owl</name>
    <name type="synonym">Speotyto cunicularia</name>
    <dbReference type="NCBI Taxonomy" id="194338"/>
    <lineage>
        <taxon>Eukaryota</taxon>
        <taxon>Metazoa</taxon>
        <taxon>Chordata</taxon>
        <taxon>Craniata</taxon>
        <taxon>Vertebrata</taxon>
        <taxon>Euteleostomi</taxon>
        <taxon>Archelosauria</taxon>
        <taxon>Archosauria</taxon>
        <taxon>Dinosauria</taxon>
        <taxon>Saurischia</taxon>
        <taxon>Theropoda</taxon>
        <taxon>Coelurosauria</taxon>
        <taxon>Aves</taxon>
        <taxon>Neognathae</taxon>
        <taxon>Neoaves</taxon>
        <taxon>Telluraves</taxon>
        <taxon>Strigiformes</taxon>
        <taxon>Strigidae</taxon>
        <taxon>Athene</taxon>
    </lineage>
</organism>